<evidence type="ECO:0000256" key="2">
    <source>
        <dbReference type="ARBA" id="ARBA00022649"/>
    </source>
</evidence>
<keyword evidence="2" id="KW-1277">Toxin-antitoxin system</keyword>
<sequence>MVSDSGFRISNRARAEIQDIWQFTRERWSPPRAAAYVTELDRVFGLLADFPELGVLRSEIRPPVRVHRFKAHLIVYRDLNPGIEILRVLHLRQDWMAALSE</sequence>
<dbReference type="PANTHER" id="PTHR33755">
    <property type="entry name" value="TOXIN PARE1-RELATED"/>
    <property type="match status" value="1"/>
</dbReference>
<dbReference type="RefSeq" id="WP_380717063.1">
    <property type="nucleotide sequence ID" value="NZ_JBHSGI010000005.1"/>
</dbReference>
<dbReference type="Proteomes" id="UP001595973">
    <property type="component" value="Unassembled WGS sequence"/>
</dbReference>
<accession>A0ABV9KGG8</accession>
<evidence type="ECO:0000256" key="3">
    <source>
        <dbReference type="PIRNR" id="PIRNR029218"/>
    </source>
</evidence>
<evidence type="ECO:0000313" key="5">
    <source>
        <dbReference type="Proteomes" id="UP001595973"/>
    </source>
</evidence>
<dbReference type="InterPro" id="IPR028344">
    <property type="entry name" value="ParE1/4"/>
</dbReference>
<dbReference type="EMBL" id="JBHSGI010000005">
    <property type="protein sequence ID" value="MFC4668721.1"/>
    <property type="molecule type" value="Genomic_DNA"/>
</dbReference>
<reference evidence="5" key="1">
    <citation type="journal article" date="2019" name="Int. J. Syst. Evol. Microbiol.">
        <title>The Global Catalogue of Microorganisms (GCM) 10K type strain sequencing project: providing services to taxonomists for standard genome sequencing and annotation.</title>
        <authorList>
            <consortium name="The Broad Institute Genomics Platform"/>
            <consortium name="The Broad Institute Genome Sequencing Center for Infectious Disease"/>
            <person name="Wu L."/>
            <person name="Ma J."/>
        </authorList>
    </citation>
    <scope>NUCLEOTIDE SEQUENCE [LARGE SCALE GENOMIC DNA]</scope>
    <source>
        <strain evidence="5">CGMCC 4.7283</strain>
    </source>
</reference>
<protein>
    <recommendedName>
        <fullName evidence="3">Toxin</fullName>
    </recommendedName>
</protein>
<dbReference type="Gene3D" id="3.30.2310.20">
    <property type="entry name" value="RelE-like"/>
    <property type="match status" value="1"/>
</dbReference>
<evidence type="ECO:0000313" key="4">
    <source>
        <dbReference type="EMBL" id="MFC4668721.1"/>
    </source>
</evidence>
<gene>
    <name evidence="4" type="ORF">ACFO5X_09160</name>
</gene>
<dbReference type="InterPro" id="IPR035093">
    <property type="entry name" value="RelE/ParE_toxin_dom_sf"/>
</dbReference>
<dbReference type="PIRSF" id="PIRSF029218">
    <property type="entry name" value="ParE"/>
    <property type="match status" value="1"/>
</dbReference>
<dbReference type="InterPro" id="IPR051803">
    <property type="entry name" value="TA_system_RelE-like_toxin"/>
</dbReference>
<evidence type="ECO:0000256" key="1">
    <source>
        <dbReference type="ARBA" id="ARBA00006226"/>
    </source>
</evidence>
<keyword evidence="5" id="KW-1185">Reference proteome</keyword>
<proteinExistence type="inferred from homology"/>
<dbReference type="InterPro" id="IPR007712">
    <property type="entry name" value="RelE/ParE_toxin"/>
</dbReference>
<dbReference type="Pfam" id="PF05016">
    <property type="entry name" value="ParE_toxin"/>
    <property type="match status" value="1"/>
</dbReference>
<dbReference type="PANTHER" id="PTHR33755:SF9">
    <property type="entry name" value="TOXIN PARE1"/>
    <property type="match status" value="1"/>
</dbReference>
<comment type="caution">
    <text evidence="4">The sequence shown here is derived from an EMBL/GenBank/DDBJ whole genome shotgun (WGS) entry which is preliminary data.</text>
</comment>
<organism evidence="4 5">
    <name type="scientific">Seohaeicola nanhaiensis</name>
    <dbReference type="NCBI Taxonomy" id="1387282"/>
    <lineage>
        <taxon>Bacteria</taxon>
        <taxon>Pseudomonadati</taxon>
        <taxon>Pseudomonadota</taxon>
        <taxon>Alphaproteobacteria</taxon>
        <taxon>Rhodobacterales</taxon>
        <taxon>Roseobacteraceae</taxon>
        <taxon>Seohaeicola</taxon>
    </lineage>
</organism>
<name>A0ABV9KGG8_9RHOB</name>
<comment type="similarity">
    <text evidence="1 3">Belongs to the RelE toxin family.</text>
</comment>